<dbReference type="PIRSF" id="PIRSF036480">
    <property type="entry name" value="FormyFH4_hydr"/>
    <property type="match status" value="1"/>
</dbReference>
<evidence type="ECO:0000313" key="7">
    <source>
        <dbReference type="Proteomes" id="UP000580797"/>
    </source>
</evidence>
<dbReference type="EMBL" id="JACHDR010000001">
    <property type="protein sequence ID" value="MBB5513195.1"/>
    <property type="molecule type" value="Genomic_DNA"/>
</dbReference>
<dbReference type="Gene3D" id="3.30.70.260">
    <property type="match status" value="1"/>
</dbReference>
<dbReference type="PANTHER" id="PTHR42706:SF1">
    <property type="entry name" value="FORMYLTETRAHYDROFOLATE DEFORMYLASE 2, MITOCHONDRIAL"/>
    <property type="match status" value="1"/>
</dbReference>
<dbReference type="RefSeq" id="WP_409366181.1">
    <property type="nucleotide sequence ID" value="NZ_BAAARH010000002.1"/>
</dbReference>
<name>A0A7W8TUL4_9MICC</name>
<evidence type="ECO:0000256" key="2">
    <source>
        <dbReference type="ARBA" id="ARBA00022801"/>
    </source>
</evidence>
<reference evidence="6 7" key="1">
    <citation type="submission" date="2020-08" db="EMBL/GenBank/DDBJ databases">
        <title>Sequencing the genomes of 1000 actinobacteria strains.</title>
        <authorList>
            <person name="Klenk H.-P."/>
        </authorList>
    </citation>
    <scope>NUCLEOTIDE SEQUENCE [LARGE SCALE GENOMIC DNA]</scope>
    <source>
        <strain evidence="6 7">DSM 105783</strain>
    </source>
</reference>
<dbReference type="InterPro" id="IPR004810">
    <property type="entry name" value="PurU"/>
</dbReference>
<gene>
    <name evidence="3" type="primary">purU</name>
    <name evidence="6" type="ORF">HD598_001882</name>
</gene>
<evidence type="ECO:0000256" key="3">
    <source>
        <dbReference type="HAMAP-Rule" id="MF_01927"/>
    </source>
</evidence>
<protein>
    <recommendedName>
        <fullName evidence="3 4">Formyltetrahydrofolate deformylase</fullName>
        <ecNumber evidence="3 4">3.5.1.10</ecNumber>
    </recommendedName>
    <alternativeName>
        <fullName evidence="3">Formyl-FH(4) hydrolase</fullName>
    </alternativeName>
</protein>
<comment type="similarity">
    <text evidence="3">Belongs to the PurU family.</text>
</comment>
<dbReference type="PRINTS" id="PR01575">
    <property type="entry name" value="FFH4HYDRLASE"/>
</dbReference>
<dbReference type="GO" id="GO:0006189">
    <property type="term" value="P:'de novo' IMP biosynthetic process"/>
    <property type="evidence" value="ECO:0007669"/>
    <property type="project" value="UniProtKB-UniRule"/>
</dbReference>
<comment type="caution">
    <text evidence="6">The sequence shown here is derived from an EMBL/GenBank/DDBJ whole genome shotgun (WGS) entry which is preliminary data.</text>
</comment>
<comment type="function">
    <text evidence="3">Catalyzes the hydrolysis of 10-formyltetrahydrofolate (formyl-FH4) to formate and tetrahydrofolate (FH4).</text>
</comment>
<dbReference type="InterPro" id="IPR044074">
    <property type="entry name" value="PurU_ACT"/>
</dbReference>
<keyword evidence="2 3" id="KW-0378">Hydrolase</keyword>
<dbReference type="PROSITE" id="PS51671">
    <property type="entry name" value="ACT"/>
    <property type="match status" value="1"/>
</dbReference>
<evidence type="ECO:0000259" key="5">
    <source>
        <dbReference type="PROSITE" id="PS51671"/>
    </source>
</evidence>
<dbReference type="InterPro" id="IPR036477">
    <property type="entry name" value="Formyl_transf_N_sf"/>
</dbReference>
<dbReference type="InterPro" id="IPR045865">
    <property type="entry name" value="ACT-like_dom_sf"/>
</dbReference>
<dbReference type="EC" id="3.5.1.10" evidence="3 4"/>
<dbReference type="PANTHER" id="PTHR42706">
    <property type="entry name" value="FORMYLTETRAHYDROFOLATE DEFORMYLASE"/>
    <property type="match status" value="1"/>
</dbReference>
<evidence type="ECO:0000256" key="4">
    <source>
        <dbReference type="NCBIfam" id="TIGR00655"/>
    </source>
</evidence>
<dbReference type="NCBIfam" id="NF004684">
    <property type="entry name" value="PRK06027.1"/>
    <property type="match status" value="1"/>
</dbReference>
<proteinExistence type="inferred from homology"/>
<dbReference type="SUPFAM" id="SSF53328">
    <property type="entry name" value="Formyltransferase"/>
    <property type="match status" value="1"/>
</dbReference>
<organism evidence="6 7">
    <name type="scientific">Neomicrococcus aestuarii</name>
    <dbReference type="NCBI Taxonomy" id="556325"/>
    <lineage>
        <taxon>Bacteria</taxon>
        <taxon>Bacillati</taxon>
        <taxon>Actinomycetota</taxon>
        <taxon>Actinomycetes</taxon>
        <taxon>Micrococcales</taxon>
        <taxon>Micrococcaceae</taxon>
        <taxon>Neomicrococcus</taxon>
    </lineage>
</organism>
<evidence type="ECO:0000313" key="6">
    <source>
        <dbReference type="EMBL" id="MBB5513195.1"/>
    </source>
</evidence>
<dbReference type="NCBIfam" id="TIGR00655">
    <property type="entry name" value="PurU"/>
    <property type="match status" value="1"/>
</dbReference>
<keyword evidence="1 3" id="KW-0554">One-carbon metabolism</keyword>
<accession>A0A7W8TUL4</accession>
<feature type="active site" evidence="3">
    <location>
        <position position="249"/>
    </location>
</feature>
<dbReference type="InterPro" id="IPR002912">
    <property type="entry name" value="ACT_dom"/>
</dbReference>
<dbReference type="Pfam" id="PF00551">
    <property type="entry name" value="Formyl_trans_N"/>
    <property type="match status" value="1"/>
</dbReference>
<dbReference type="Proteomes" id="UP000580797">
    <property type="component" value="Unassembled WGS sequence"/>
</dbReference>
<dbReference type="SUPFAM" id="SSF55021">
    <property type="entry name" value="ACT-like"/>
    <property type="match status" value="1"/>
</dbReference>
<dbReference type="InterPro" id="IPR041729">
    <property type="entry name" value="Formyl-FH4-Hydrolase_C"/>
</dbReference>
<dbReference type="InterPro" id="IPR002376">
    <property type="entry name" value="Formyl_transf_N"/>
</dbReference>
<dbReference type="GO" id="GO:0006730">
    <property type="term" value="P:one-carbon metabolic process"/>
    <property type="evidence" value="ECO:0007669"/>
    <property type="project" value="UniProtKB-KW"/>
</dbReference>
<comment type="pathway">
    <text evidence="3">Purine metabolism; IMP biosynthesis via de novo pathway; formate from 10-formyl-5,6,7,8-tetrahydrofolate: step 1/1.</text>
</comment>
<keyword evidence="3" id="KW-0658">Purine biosynthesis</keyword>
<comment type="catalytic activity">
    <reaction evidence="3">
        <text>(6R)-10-formyltetrahydrofolate + H2O = (6S)-5,6,7,8-tetrahydrofolate + formate + H(+)</text>
        <dbReference type="Rhea" id="RHEA:19833"/>
        <dbReference type="ChEBI" id="CHEBI:15377"/>
        <dbReference type="ChEBI" id="CHEBI:15378"/>
        <dbReference type="ChEBI" id="CHEBI:15740"/>
        <dbReference type="ChEBI" id="CHEBI:57453"/>
        <dbReference type="ChEBI" id="CHEBI:195366"/>
        <dbReference type="EC" id="3.5.1.10"/>
    </reaction>
</comment>
<evidence type="ECO:0000256" key="1">
    <source>
        <dbReference type="ARBA" id="ARBA00022563"/>
    </source>
</evidence>
<dbReference type="UniPathway" id="UPA00074">
    <property type="reaction ID" value="UER00170"/>
</dbReference>
<dbReference type="AlphaFoldDB" id="A0A7W8TUL4"/>
<dbReference type="GO" id="GO:0008864">
    <property type="term" value="F:formyltetrahydrofolate deformylase activity"/>
    <property type="evidence" value="ECO:0007669"/>
    <property type="project" value="UniProtKB-UniRule"/>
</dbReference>
<dbReference type="Gene3D" id="3.40.50.170">
    <property type="entry name" value="Formyl transferase, N-terminal domain"/>
    <property type="match status" value="1"/>
</dbReference>
<sequence length="306" mass="34074">MTEQQTAQAATADDLSVTASDDSVENITLTLSCPNTIGIVHAVTGFLVSHKCNIMSSQQFDDEMTDRFFLRIQARCEKPISLPALQAAFKATAEAYDMDYTLVDTKRPMNVLLMVSKFDHCLNDLLYRLRMGQLNINVPAIVSNWSDLKPIADAAGIPYIHIPVTKDTKAEAEAELQKVIDENNVELVVLARYMQVLSNEMTQKLEGKAINIHHSFLPGFKGAKPYHQAYDRGVKLVGATAHYVTADLDEGPIIEQQVFRVDHTHQPEDLVAAGRDAESQALSRAVRWHSENRVMLNGHRTVVFQG</sequence>
<feature type="domain" description="ACT" evidence="5">
    <location>
        <begin position="28"/>
        <end position="107"/>
    </location>
</feature>
<dbReference type="CDD" id="cd08648">
    <property type="entry name" value="FMT_core_Formyl-FH4-Hydrolase_C"/>
    <property type="match status" value="1"/>
</dbReference>
<dbReference type="CDD" id="cd04875">
    <property type="entry name" value="ACT_F4HF-DF"/>
    <property type="match status" value="1"/>
</dbReference>
<dbReference type="HAMAP" id="MF_01927">
    <property type="entry name" value="PurU"/>
    <property type="match status" value="1"/>
</dbReference>